<dbReference type="EMBL" id="JAECSB010000085">
    <property type="protein sequence ID" value="MBH5146344.1"/>
    <property type="molecule type" value="Genomic_DNA"/>
</dbReference>
<name>A0A8I0ZUN9_RHOER</name>
<evidence type="ECO:0000313" key="2">
    <source>
        <dbReference type="EMBL" id="MBH5146344.1"/>
    </source>
</evidence>
<feature type="compositionally biased region" description="Low complexity" evidence="1">
    <location>
        <begin position="138"/>
        <end position="150"/>
    </location>
</feature>
<accession>A0A8I0ZUN9</accession>
<feature type="region of interest" description="Disordered" evidence="1">
    <location>
        <begin position="108"/>
        <end position="158"/>
    </location>
</feature>
<organism evidence="2 3">
    <name type="scientific">Rhodococcus erythropolis</name>
    <name type="common">Arthrobacter picolinophilus</name>
    <dbReference type="NCBI Taxonomy" id="1833"/>
    <lineage>
        <taxon>Bacteria</taxon>
        <taxon>Bacillati</taxon>
        <taxon>Actinomycetota</taxon>
        <taxon>Actinomycetes</taxon>
        <taxon>Mycobacteriales</taxon>
        <taxon>Nocardiaceae</taxon>
        <taxon>Rhodococcus</taxon>
        <taxon>Rhodococcus erythropolis group</taxon>
    </lineage>
</organism>
<sequence length="634" mass="66271">MDPITLQNLINAAQGGVDGAAPDESAKAPADPAKAVAEYLAAHPETDVTALQAEAVQSFTEISAAGADSDDSLAAVEALADVIDGVKVEQERIDAAGEAKRTRLAELSDRVKAATGSDTESEDNADADAPVDADADPGADSQADAGAVDAGEGGGDVDAGAAAETAAAPEAVAASAAKPVKRVRLSQIPRKTVKMPAENTPDAPRATIIASADVAGFGQGQSLTTSDLARAANVKLQGFPAGFVPNQEHSVPVASISIPFEDKLVADGRNDQEAIDYAADTSRLKGGSLVAAGGWCAPSETLYELGGILADGSAGIIDLPEVQAKRGGLRFTEGPDYSSIYGDPSFGFIQTEPQAVAGSGFTTATGGTVAGTEKPFYRVPCPSFDEARAEAVGLGVVAGILANDAYPEMTQEVVEHGLIAHEHRMNTRTLNRQQTLSGTPITLSLGPSATTSVLNALDIQITDYRYANRMPDNAELEVPIPLWAKPVFRADQSVRNGSNVTEALEVTDAKIDAWFKARHAVPRWVYDWQDAFSGVAGGFGAATPITAWPSTIDVMIYKAGTFVRARGEVINVSAMYDTVNLKKNDFHVLFIEEKLLVIKRRWKSRLVRIPLAVNGAVGAARELDAQGKIVVTTP</sequence>
<protein>
    <submittedName>
        <fullName evidence="2">Major capsid protein</fullName>
    </submittedName>
</protein>
<dbReference type="InterPro" id="IPR047790">
    <property type="entry name" value="MCP_Sipho"/>
</dbReference>
<dbReference type="Proteomes" id="UP000627573">
    <property type="component" value="Unassembled WGS sequence"/>
</dbReference>
<evidence type="ECO:0000256" key="1">
    <source>
        <dbReference type="SAM" id="MobiDB-lite"/>
    </source>
</evidence>
<reference evidence="2 3" key="1">
    <citation type="submission" date="2020-12" db="EMBL/GenBank/DDBJ databases">
        <title>Draft genome sequence of furan degrading bacterial strain FUR100.</title>
        <authorList>
            <person name="Woiski C."/>
        </authorList>
    </citation>
    <scope>NUCLEOTIDE SEQUENCE [LARGE SCALE GENOMIC DNA]</scope>
    <source>
        <strain evidence="2 3">FUR100</strain>
    </source>
</reference>
<dbReference type="AlphaFoldDB" id="A0A8I0ZUN9"/>
<gene>
    <name evidence="2" type="ORF">I3517_27445</name>
</gene>
<dbReference type="RefSeq" id="WP_197941981.1">
    <property type="nucleotide sequence ID" value="NZ_JAECSB010000085.1"/>
</dbReference>
<feature type="compositionally biased region" description="Acidic residues" evidence="1">
    <location>
        <begin position="119"/>
        <end position="137"/>
    </location>
</feature>
<proteinExistence type="predicted"/>
<dbReference type="NCBIfam" id="NF033847">
    <property type="entry name" value="MCP_Sipho"/>
    <property type="match status" value="1"/>
</dbReference>
<comment type="caution">
    <text evidence="2">The sequence shown here is derived from an EMBL/GenBank/DDBJ whole genome shotgun (WGS) entry which is preliminary data.</text>
</comment>
<keyword evidence="3" id="KW-1185">Reference proteome</keyword>
<evidence type="ECO:0000313" key="3">
    <source>
        <dbReference type="Proteomes" id="UP000627573"/>
    </source>
</evidence>